<keyword evidence="2" id="KW-1185">Reference proteome</keyword>
<proteinExistence type="predicted"/>
<organism evidence="1 2">
    <name type="scientific">Acrocarpospora corrugata</name>
    <dbReference type="NCBI Taxonomy" id="35763"/>
    <lineage>
        <taxon>Bacteria</taxon>
        <taxon>Bacillati</taxon>
        <taxon>Actinomycetota</taxon>
        <taxon>Actinomycetes</taxon>
        <taxon>Streptosporangiales</taxon>
        <taxon>Streptosporangiaceae</taxon>
        <taxon>Acrocarpospora</taxon>
    </lineage>
</organism>
<comment type="caution">
    <text evidence="1">The sequence shown here is derived from an EMBL/GenBank/DDBJ whole genome shotgun (WGS) entry which is preliminary data.</text>
</comment>
<gene>
    <name evidence="1" type="ORF">Acor_19490</name>
</gene>
<evidence type="ECO:0000313" key="1">
    <source>
        <dbReference type="EMBL" id="GER99885.1"/>
    </source>
</evidence>
<reference evidence="1 2" key="1">
    <citation type="submission" date="2019-10" db="EMBL/GenBank/DDBJ databases">
        <title>Whole genome shotgun sequence of Acrocarpospora corrugata NBRC 13972.</title>
        <authorList>
            <person name="Ichikawa N."/>
            <person name="Kimura A."/>
            <person name="Kitahashi Y."/>
            <person name="Komaki H."/>
            <person name="Oguchi A."/>
        </authorList>
    </citation>
    <scope>NUCLEOTIDE SEQUENCE [LARGE SCALE GENOMIC DNA]</scope>
    <source>
        <strain evidence="1 2">NBRC 13972</strain>
    </source>
</reference>
<dbReference type="EMBL" id="BLAD01000042">
    <property type="protein sequence ID" value="GER99885.1"/>
    <property type="molecule type" value="Genomic_DNA"/>
</dbReference>
<accession>A0A5M3VTH0</accession>
<sequence>MPNPLLIHNLRAELSERGRPSVTMWNRVEGRPRSPDFDRALRAEIRDGLWMLTRQWQMGEFHGDDAGSPVLAKVQVAQAPLATFQARDAIPAAYDGSRPLEAVAERRALDHLTAGALDLRMMLGRRFLKLIPPVYRHFFIERYSFDAPDPGDENDTERVAHLEVYALLQSLAGRAMDGYRLYRHLTASPSNTPITGIPVADIDKPAIIEAGSALVAWFEAMIERPDWQAAWDPAHLEHRFAVTANVADGAKRLVAEEYPGGRLDWTAFSVDPAGGRGSGPLAEASTTIPTATRFNGMPDRRWWAFEDGRTNLGDVGVDTTDLARLLFLEFALAYGNDWFTIPYELPVGTLATVAGLAVTNVFGERLWIEPAGRGVDDDWRRWSMFTLDVAGTGAEPADTSLFLPPALPQSNGGPPLEDVVFMRDEVANLVWAVERVVPLASGTGKRGSEAAEETLAHRRRLAGLPPDGPVTGDAAAPISYRAMTTVPENWIPFVVMHVPGDVRETQLQRGAMVRVMEGVPPGDRIRPRTTLLRVGLDQTPAAPYHVFEEEVPRAGTQVSLAYQRARWRDGRVLLWLAATRVSGSGEASSGLAFDHLLPTPPAS</sequence>
<name>A0A5M3VTH0_9ACTN</name>
<dbReference type="OrthoDB" id="9763471at2"/>
<dbReference type="AlphaFoldDB" id="A0A5M3VTH0"/>
<dbReference type="Proteomes" id="UP000334990">
    <property type="component" value="Unassembled WGS sequence"/>
</dbReference>
<protein>
    <submittedName>
        <fullName evidence="1">Uncharacterized protein</fullName>
    </submittedName>
</protein>
<evidence type="ECO:0000313" key="2">
    <source>
        <dbReference type="Proteomes" id="UP000334990"/>
    </source>
</evidence>